<dbReference type="PANTHER" id="PTHR12905:SF16">
    <property type="entry name" value="SER_THR PROTEIN PHOSPHATASE FAMILY PROTEIN (AFU_ORTHOLOGUE AFUA_1G06000)"/>
    <property type="match status" value="1"/>
</dbReference>
<gene>
    <name evidence="2" type="ORF">SAMD00023353_5900220</name>
</gene>
<protein>
    <submittedName>
        <fullName evidence="2">Putative calcineurin-like phosphoesterase</fullName>
    </submittedName>
</protein>
<proteinExistence type="predicted"/>
<dbReference type="Pfam" id="PF00149">
    <property type="entry name" value="Metallophos"/>
    <property type="match status" value="1"/>
</dbReference>
<evidence type="ECO:0000313" key="3">
    <source>
        <dbReference type="Proteomes" id="UP000054516"/>
    </source>
</evidence>
<dbReference type="InterPro" id="IPR051693">
    <property type="entry name" value="UPF0046_metallophosphoest"/>
</dbReference>
<reference evidence="2" key="1">
    <citation type="submission" date="2016-03" db="EMBL/GenBank/DDBJ databases">
        <title>Draft genome sequence of Rosellinia necatrix.</title>
        <authorList>
            <person name="Kanematsu S."/>
        </authorList>
    </citation>
    <scope>NUCLEOTIDE SEQUENCE [LARGE SCALE GENOMIC DNA]</scope>
    <source>
        <strain evidence="2">W97</strain>
    </source>
</reference>
<dbReference type="GO" id="GO:0016787">
    <property type="term" value="F:hydrolase activity"/>
    <property type="evidence" value="ECO:0007669"/>
    <property type="project" value="InterPro"/>
</dbReference>
<feature type="domain" description="Calcineurin-like phosphoesterase" evidence="1">
    <location>
        <begin position="17"/>
        <end position="218"/>
    </location>
</feature>
<organism evidence="2">
    <name type="scientific">Rosellinia necatrix</name>
    <name type="common">White root-rot fungus</name>
    <dbReference type="NCBI Taxonomy" id="77044"/>
    <lineage>
        <taxon>Eukaryota</taxon>
        <taxon>Fungi</taxon>
        <taxon>Dikarya</taxon>
        <taxon>Ascomycota</taxon>
        <taxon>Pezizomycotina</taxon>
        <taxon>Sordariomycetes</taxon>
        <taxon>Xylariomycetidae</taxon>
        <taxon>Xylariales</taxon>
        <taxon>Xylariaceae</taxon>
        <taxon>Rosellinia</taxon>
    </lineage>
</organism>
<dbReference type="PANTHER" id="PTHR12905">
    <property type="entry name" value="METALLOPHOSPHOESTERASE"/>
    <property type="match status" value="1"/>
</dbReference>
<dbReference type="InterPro" id="IPR029052">
    <property type="entry name" value="Metallo-depent_PP-like"/>
</dbReference>
<dbReference type="SUPFAM" id="SSF56300">
    <property type="entry name" value="Metallo-dependent phosphatases"/>
    <property type="match status" value="1"/>
</dbReference>
<dbReference type="OrthoDB" id="630188at2759"/>
<dbReference type="EMBL" id="DF977504">
    <property type="protein sequence ID" value="GAP92632.1"/>
    <property type="molecule type" value="Genomic_DNA"/>
</dbReference>
<evidence type="ECO:0000259" key="1">
    <source>
        <dbReference type="Pfam" id="PF00149"/>
    </source>
</evidence>
<dbReference type="InterPro" id="IPR004843">
    <property type="entry name" value="Calcineurin-like_PHP"/>
</dbReference>
<accession>A0A1W2TVI3</accession>
<dbReference type="OMA" id="HIHDGRG"/>
<dbReference type="AlphaFoldDB" id="A0A1W2TVI3"/>
<dbReference type="Proteomes" id="UP000054516">
    <property type="component" value="Unassembled WGS sequence"/>
</dbReference>
<keyword evidence="3" id="KW-1185">Reference proteome</keyword>
<sequence length="382" mass="42549">MADPGLPSRPQRTRRTRFVCISDTHNCTVRLPKGDVLIHCGDLTNQGSFGELSKQVQWLENTDFECKIVVAGNHDLTLDTDFCNTYMLHGYMKVPQVPKDCQALLTESKHLTYLLHESRAIRLISPSGPRTSFSVFGSPYSPVWGGAWAFQYPRLDDNMAARSLWGKIPLDTDVLITHGPAHTHCDESRTREAAGCEILRQELWRVRPRLALCGHIHEARGVERVRWDLESKNSRYAELGRTAWQDPNPDSEKNALVDLSAKGGCPLENDGSLYFSGHTLGTDRTDSHQGKRDAERDGNVAYLGIGTLGLGENPDSARSDQAALKGRLGRKETCIINCAIQSSSYPHSGRGPRKLNKPIVVDLDLPVWEDEEPQEDVPNTTL</sequence>
<evidence type="ECO:0000313" key="2">
    <source>
        <dbReference type="EMBL" id="GAP92632.1"/>
    </source>
</evidence>
<dbReference type="CDD" id="cd07379">
    <property type="entry name" value="MPP_239FB"/>
    <property type="match status" value="1"/>
</dbReference>
<name>A0A1W2TVI3_ROSNE</name>
<dbReference type="Gene3D" id="3.60.21.10">
    <property type="match status" value="1"/>
</dbReference>